<name>A0A7T6Z374_9BACI</name>
<dbReference type="Proteomes" id="UP000595823">
    <property type="component" value="Chromosome"/>
</dbReference>
<accession>A0A7T6Z374</accession>
<reference evidence="1 2" key="1">
    <citation type="submission" date="2020-06" db="EMBL/GenBank/DDBJ databases">
        <title>Genomic analysis of Salicibibacter sp. NKC5-3.</title>
        <authorList>
            <person name="Oh Y.J."/>
        </authorList>
    </citation>
    <scope>NUCLEOTIDE SEQUENCE [LARGE SCALE GENOMIC DNA]</scope>
    <source>
        <strain evidence="1 2">NKC5-3</strain>
    </source>
</reference>
<dbReference type="AlphaFoldDB" id="A0A7T6Z374"/>
<dbReference type="EMBL" id="CP054705">
    <property type="protein sequence ID" value="QQK76168.1"/>
    <property type="molecule type" value="Genomic_DNA"/>
</dbReference>
<protein>
    <submittedName>
        <fullName evidence="1">Uncharacterized protein</fullName>
    </submittedName>
</protein>
<evidence type="ECO:0000313" key="2">
    <source>
        <dbReference type="Proteomes" id="UP000595823"/>
    </source>
</evidence>
<proteinExistence type="predicted"/>
<keyword evidence="2" id="KW-1185">Reference proteome</keyword>
<dbReference type="KEGG" id="scia:HUG15_11770"/>
<organism evidence="1 2">
    <name type="scientific">Salicibibacter cibarius</name>
    <dbReference type="NCBI Taxonomy" id="2743000"/>
    <lineage>
        <taxon>Bacteria</taxon>
        <taxon>Bacillati</taxon>
        <taxon>Bacillota</taxon>
        <taxon>Bacilli</taxon>
        <taxon>Bacillales</taxon>
        <taxon>Bacillaceae</taxon>
        <taxon>Salicibibacter</taxon>
    </lineage>
</organism>
<evidence type="ECO:0000313" key="1">
    <source>
        <dbReference type="EMBL" id="QQK76168.1"/>
    </source>
</evidence>
<sequence>MLLESLHEISDAMAGENLQKEVDCASISWAEFRKTKAGLIIFIYATGHDG</sequence>
<gene>
    <name evidence="1" type="ORF">HUG15_11770</name>
</gene>